<proteinExistence type="predicted"/>
<accession>A0ABX2CUQ6</accession>
<evidence type="ECO:0000313" key="2">
    <source>
        <dbReference type="Proteomes" id="UP000702425"/>
    </source>
</evidence>
<organism evidence="1 2">
    <name type="scientific">Microcoleus asticus IPMA8</name>
    <dbReference type="NCBI Taxonomy" id="2563858"/>
    <lineage>
        <taxon>Bacteria</taxon>
        <taxon>Bacillati</taxon>
        <taxon>Cyanobacteriota</taxon>
        <taxon>Cyanophyceae</taxon>
        <taxon>Oscillatoriophycideae</taxon>
        <taxon>Oscillatoriales</taxon>
        <taxon>Microcoleaceae</taxon>
        <taxon>Microcoleus</taxon>
        <taxon>Microcoleus asticus</taxon>
    </lineage>
</organism>
<evidence type="ECO:0000313" key="1">
    <source>
        <dbReference type="EMBL" id="NQE33388.1"/>
    </source>
</evidence>
<dbReference type="EMBL" id="SRRZ01000014">
    <property type="protein sequence ID" value="NQE33388.1"/>
    <property type="molecule type" value="Genomic_DNA"/>
</dbReference>
<reference evidence="1 2" key="1">
    <citation type="journal article" date="2020" name="Sci. Rep.">
        <title>A novel cyanobacterial geosmin producer, revising GeoA distribution and dispersion patterns in Bacteria.</title>
        <authorList>
            <person name="Churro C."/>
            <person name="Semedo-Aguiar A.P."/>
            <person name="Silva A.D."/>
            <person name="Pereira-Leal J.B."/>
            <person name="Leite R.B."/>
        </authorList>
    </citation>
    <scope>NUCLEOTIDE SEQUENCE [LARGE SCALE GENOMIC DNA]</scope>
    <source>
        <strain evidence="1 2">IPMA8</strain>
    </source>
</reference>
<protein>
    <submittedName>
        <fullName evidence="1">Uncharacterized protein</fullName>
    </submittedName>
</protein>
<dbReference type="Proteomes" id="UP000702425">
    <property type="component" value="Unassembled WGS sequence"/>
</dbReference>
<sequence>MTKLKLISLECHKTEDSSGADEPYLRVNGQNVWGPISLNDGQSATINEIVEFTNSAEIKLYDQDVGSWFDTDDDLGTLTANLSQIGKGEQRGKFTKDGADYTLIWEVLN</sequence>
<dbReference type="RefSeq" id="WP_172186067.1">
    <property type="nucleotide sequence ID" value="NZ_CAWPPK010000046.1"/>
</dbReference>
<gene>
    <name evidence="1" type="ORF">E5S67_01107</name>
</gene>
<keyword evidence="2" id="KW-1185">Reference proteome</keyword>
<name>A0ABX2CUQ6_9CYAN</name>
<comment type="caution">
    <text evidence="1">The sequence shown here is derived from an EMBL/GenBank/DDBJ whole genome shotgun (WGS) entry which is preliminary data.</text>
</comment>